<dbReference type="Proteomes" id="UP000265000">
    <property type="component" value="Unplaced"/>
</dbReference>
<protein>
    <submittedName>
        <fullName evidence="2">Spermatogenesis associated 22</fullName>
    </submittedName>
</protein>
<feature type="compositionally biased region" description="Low complexity" evidence="1">
    <location>
        <begin position="94"/>
        <end position="111"/>
    </location>
</feature>
<dbReference type="PANTHER" id="PTHR35258:SF1">
    <property type="entry name" value="SPERMATOGENESIS-ASSOCIATED PROTEIN 22"/>
    <property type="match status" value="1"/>
</dbReference>
<keyword evidence="3" id="KW-1185">Reference proteome</keyword>
<dbReference type="GO" id="GO:0007129">
    <property type="term" value="P:homologous chromosome pairing at meiosis"/>
    <property type="evidence" value="ECO:0007669"/>
    <property type="project" value="InterPro"/>
</dbReference>
<sequence>MWRQEQQPDQGMTGYLPVSLFNQRKRNRVPLKSVPGENEFFSPGEFMASTGPAAPLGPSGTYGGYQVSDSFSSAPQSHQWNRKGVAESTKAQQYGSSRPAPGPSAARAYAPLPHPYKAVAKSSVMGQTSNPVGRWDSSSGGSSRHGRIQHPYGKENSKSQPTQPPGFSQMAQQSTSKQTVSARQYSQQPRPLPPPPPPQAPPSRPSAQAAQQPNKSWKFTSSFEQQTSFVKKSSTQPPTARPAKYQPEASPVKPAMENSLRILTTVINGMRHWSQFKDKIPYLFEIFATLDSAVTLGRYGAKNFLMRDGKDVLQCVFYENEQVLPRLIRGQVHRCVGNYDRARDVLICVSVRAALPSEQRNALEAVKVSDAEMRGVVKVFSEV</sequence>
<dbReference type="GO" id="GO:0000711">
    <property type="term" value="P:meiotic DNA repair synthesis"/>
    <property type="evidence" value="ECO:0007669"/>
    <property type="project" value="InterPro"/>
</dbReference>
<dbReference type="STRING" id="8078.ENSFHEP00000024479"/>
<evidence type="ECO:0000256" key="1">
    <source>
        <dbReference type="SAM" id="MobiDB-lite"/>
    </source>
</evidence>
<dbReference type="InterPro" id="IPR033536">
    <property type="entry name" value="Spata22"/>
</dbReference>
<accession>A0A3Q2QD00</accession>
<dbReference type="AlphaFoldDB" id="A0A3Q2QD00"/>
<proteinExistence type="predicted"/>
<feature type="compositionally biased region" description="Polar residues" evidence="1">
    <location>
        <begin position="214"/>
        <end position="238"/>
    </location>
</feature>
<reference evidence="2" key="1">
    <citation type="submission" date="2025-08" db="UniProtKB">
        <authorList>
            <consortium name="Ensembl"/>
        </authorList>
    </citation>
    <scope>IDENTIFICATION</scope>
</reference>
<feature type="compositionally biased region" description="Polar residues" evidence="1">
    <location>
        <begin position="67"/>
        <end position="79"/>
    </location>
</feature>
<feature type="region of interest" description="Disordered" evidence="1">
    <location>
        <begin position="51"/>
        <end position="252"/>
    </location>
</feature>
<dbReference type="GeneTree" id="ENSGT00390000018151"/>
<dbReference type="PANTHER" id="PTHR35258">
    <property type="entry name" value="SPERMATOGENESIS-ASSOCIATED PROTEIN 22"/>
    <property type="match status" value="1"/>
</dbReference>
<reference evidence="2" key="2">
    <citation type="submission" date="2025-09" db="UniProtKB">
        <authorList>
            <consortium name="Ensembl"/>
        </authorList>
    </citation>
    <scope>IDENTIFICATION</scope>
</reference>
<dbReference type="GO" id="GO:0007276">
    <property type="term" value="P:gamete generation"/>
    <property type="evidence" value="ECO:0007669"/>
    <property type="project" value="InterPro"/>
</dbReference>
<dbReference type="Ensembl" id="ENSFHET00000007695.1">
    <property type="protein sequence ID" value="ENSFHEP00000024479.1"/>
    <property type="gene ID" value="ENSFHEG00000006064.1"/>
</dbReference>
<organism evidence="2 3">
    <name type="scientific">Fundulus heteroclitus</name>
    <name type="common">Killifish</name>
    <name type="synonym">Mummichog</name>
    <dbReference type="NCBI Taxonomy" id="8078"/>
    <lineage>
        <taxon>Eukaryota</taxon>
        <taxon>Metazoa</taxon>
        <taxon>Chordata</taxon>
        <taxon>Craniata</taxon>
        <taxon>Vertebrata</taxon>
        <taxon>Euteleostomi</taxon>
        <taxon>Actinopterygii</taxon>
        <taxon>Neopterygii</taxon>
        <taxon>Teleostei</taxon>
        <taxon>Neoteleostei</taxon>
        <taxon>Acanthomorphata</taxon>
        <taxon>Ovalentaria</taxon>
        <taxon>Atherinomorphae</taxon>
        <taxon>Cyprinodontiformes</taxon>
        <taxon>Fundulidae</taxon>
        <taxon>Fundulus</taxon>
    </lineage>
</organism>
<evidence type="ECO:0000313" key="3">
    <source>
        <dbReference type="Proteomes" id="UP000265000"/>
    </source>
</evidence>
<name>A0A3Q2QD00_FUNHE</name>
<evidence type="ECO:0000313" key="2">
    <source>
        <dbReference type="Ensembl" id="ENSFHEP00000024479.1"/>
    </source>
</evidence>
<dbReference type="GO" id="GO:0051445">
    <property type="term" value="P:regulation of meiotic cell cycle"/>
    <property type="evidence" value="ECO:0007669"/>
    <property type="project" value="TreeGrafter"/>
</dbReference>
<feature type="compositionally biased region" description="Polar residues" evidence="1">
    <location>
        <begin position="158"/>
        <end position="182"/>
    </location>
</feature>
<feature type="compositionally biased region" description="Pro residues" evidence="1">
    <location>
        <begin position="190"/>
        <end position="204"/>
    </location>
</feature>